<protein>
    <submittedName>
        <fullName evidence="2">Uncharacterized protein</fullName>
    </submittedName>
</protein>
<gene>
    <name evidence="2" type="ORF">DMN91_002140</name>
</gene>
<name>A0A3L8DZZ4_OOCBI</name>
<dbReference type="Proteomes" id="UP000279307">
    <property type="component" value="Chromosome 2"/>
</dbReference>
<dbReference type="OrthoDB" id="8185744at2759"/>
<sequence length="260" mass="29983">MDNNSEIAPLSYSESISALTTGVAKGHNGNVPTEEVSLLRHLQRGISETTEENAVFTKEVTSFLSKLNLEIKVLPNDIKEGLEKVSFILKNEKLLEFDETALRVAKEQKIIKEKRQQREEKQMSLIYDKLLKNSTKLQTKLDHLHSAVDTLKDTIDETEKDRDSLYCNKVFLSTKLKEYEQAVEKLEADLSGMQVDEQYPEKILDKYNLYLERKSKLANLNQSLAQYGELPPNLFQAELLVESKKKEYENLEQLFLEETH</sequence>
<dbReference type="AlphaFoldDB" id="A0A3L8DZZ4"/>
<reference evidence="2" key="2">
    <citation type="submission" date="2018-07" db="EMBL/GenBank/DDBJ databases">
        <authorList>
            <person name="Mckenzie S.K."/>
            <person name="Kronauer D.J.C."/>
        </authorList>
    </citation>
    <scope>NUCLEOTIDE SEQUENCE</scope>
    <source>
        <strain evidence="2">Clonal line C1</strain>
    </source>
</reference>
<reference evidence="2" key="1">
    <citation type="journal article" date="2018" name="Genome Res.">
        <title>The genomic architecture and molecular evolution of ant odorant receptors.</title>
        <authorList>
            <person name="McKenzie S.K."/>
            <person name="Kronauer D.J.C."/>
        </authorList>
    </citation>
    <scope>NUCLEOTIDE SEQUENCE [LARGE SCALE GENOMIC DNA]</scope>
    <source>
        <strain evidence="2">Clonal line C1</strain>
    </source>
</reference>
<organism evidence="2">
    <name type="scientific">Ooceraea biroi</name>
    <name type="common">Clonal raider ant</name>
    <name type="synonym">Cerapachys biroi</name>
    <dbReference type="NCBI Taxonomy" id="2015173"/>
    <lineage>
        <taxon>Eukaryota</taxon>
        <taxon>Metazoa</taxon>
        <taxon>Ecdysozoa</taxon>
        <taxon>Arthropoda</taxon>
        <taxon>Hexapoda</taxon>
        <taxon>Insecta</taxon>
        <taxon>Pterygota</taxon>
        <taxon>Neoptera</taxon>
        <taxon>Endopterygota</taxon>
        <taxon>Hymenoptera</taxon>
        <taxon>Apocrita</taxon>
        <taxon>Aculeata</taxon>
        <taxon>Formicoidea</taxon>
        <taxon>Formicidae</taxon>
        <taxon>Dorylinae</taxon>
        <taxon>Ooceraea</taxon>
    </lineage>
</organism>
<evidence type="ECO:0000313" key="2">
    <source>
        <dbReference type="EMBL" id="RLU25977.1"/>
    </source>
</evidence>
<dbReference type="EMBL" id="QOIP01000002">
    <property type="protein sequence ID" value="RLU25977.1"/>
    <property type="molecule type" value="Genomic_DNA"/>
</dbReference>
<proteinExistence type="predicted"/>
<evidence type="ECO:0000256" key="1">
    <source>
        <dbReference type="SAM" id="Coils"/>
    </source>
</evidence>
<feature type="coiled-coil region" evidence="1">
    <location>
        <begin position="141"/>
        <end position="196"/>
    </location>
</feature>
<comment type="caution">
    <text evidence="2">The sequence shown here is derived from an EMBL/GenBank/DDBJ whole genome shotgun (WGS) entry which is preliminary data.</text>
</comment>
<keyword evidence="1" id="KW-0175">Coiled coil</keyword>
<accession>A0A3L8DZZ4</accession>